<comment type="caution">
    <text evidence="1">The sequence shown here is derived from an EMBL/GenBank/DDBJ whole genome shotgun (WGS) entry which is preliminary data.</text>
</comment>
<organism evidence="1 2">
    <name type="scientific">Racocetra persica</name>
    <dbReference type="NCBI Taxonomy" id="160502"/>
    <lineage>
        <taxon>Eukaryota</taxon>
        <taxon>Fungi</taxon>
        <taxon>Fungi incertae sedis</taxon>
        <taxon>Mucoromycota</taxon>
        <taxon>Glomeromycotina</taxon>
        <taxon>Glomeromycetes</taxon>
        <taxon>Diversisporales</taxon>
        <taxon>Gigasporaceae</taxon>
        <taxon>Racocetra</taxon>
    </lineage>
</organism>
<keyword evidence="2" id="KW-1185">Reference proteome</keyword>
<protein>
    <submittedName>
        <fullName evidence="1">9004_t:CDS:1</fullName>
    </submittedName>
</protein>
<feature type="non-terminal residue" evidence="1">
    <location>
        <position position="72"/>
    </location>
</feature>
<name>A0ACA9SYJ4_9GLOM</name>
<proteinExistence type="predicted"/>
<sequence>LGLQGSKRSLSPLKLTDPEESPTTAKAPKKKDVIMDPTQLQLLFDKMSKFFEDATKRILTANKPEQKELNLI</sequence>
<feature type="non-terminal residue" evidence="1">
    <location>
        <position position="1"/>
    </location>
</feature>
<evidence type="ECO:0000313" key="1">
    <source>
        <dbReference type="EMBL" id="CAG8852325.1"/>
    </source>
</evidence>
<dbReference type="EMBL" id="CAJVQC010181275">
    <property type="protein sequence ID" value="CAG8852325.1"/>
    <property type="molecule type" value="Genomic_DNA"/>
</dbReference>
<evidence type="ECO:0000313" key="2">
    <source>
        <dbReference type="Proteomes" id="UP000789920"/>
    </source>
</evidence>
<reference evidence="1" key="1">
    <citation type="submission" date="2021-06" db="EMBL/GenBank/DDBJ databases">
        <authorList>
            <person name="Kallberg Y."/>
            <person name="Tangrot J."/>
            <person name="Rosling A."/>
        </authorList>
    </citation>
    <scope>NUCLEOTIDE SEQUENCE</scope>
    <source>
        <strain evidence="1">MA461A</strain>
    </source>
</reference>
<dbReference type="Proteomes" id="UP000789920">
    <property type="component" value="Unassembled WGS sequence"/>
</dbReference>
<gene>
    <name evidence="1" type="ORF">RPERSI_LOCUS37023</name>
</gene>
<accession>A0ACA9SYJ4</accession>